<dbReference type="AlphaFoldDB" id="A0A084GD22"/>
<keyword evidence="1" id="KW-0732">Signal</keyword>
<dbReference type="GeneID" id="27721776"/>
<name>A0A084GD22_PSEDA</name>
<evidence type="ECO:0000256" key="1">
    <source>
        <dbReference type="SAM" id="SignalP"/>
    </source>
</evidence>
<proteinExistence type="predicted"/>
<comment type="caution">
    <text evidence="2">The sequence shown here is derived from an EMBL/GenBank/DDBJ whole genome shotgun (WGS) entry which is preliminary data.</text>
</comment>
<organism evidence="2 3">
    <name type="scientific">Pseudallescheria apiosperma</name>
    <name type="common">Scedosporium apiospermum</name>
    <dbReference type="NCBI Taxonomy" id="563466"/>
    <lineage>
        <taxon>Eukaryota</taxon>
        <taxon>Fungi</taxon>
        <taxon>Dikarya</taxon>
        <taxon>Ascomycota</taxon>
        <taxon>Pezizomycotina</taxon>
        <taxon>Sordariomycetes</taxon>
        <taxon>Hypocreomycetidae</taxon>
        <taxon>Microascales</taxon>
        <taxon>Microascaceae</taxon>
        <taxon>Scedosporium</taxon>
    </lineage>
</organism>
<dbReference type="RefSeq" id="XP_016645033.1">
    <property type="nucleotide sequence ID" value="XM_016785657.1"/>
</dbReference>
<feature type="signal peptide" evidence="1">
    <location>
        <begin position="1"/>
        <end position="17"/>
    </location>
</feature>
<evidence type="ECO:0000313" key="2">
    <source>
        <dbReference type="EMBL" id="KEZ45234.1"/>
    </source>
</evidence>
<accession>A0A084GD22</accession>
<reference evidence="2 3" key="1">
    <citation type="journal article" date="2014" name="Genome Announc.">
        <title>Draft genome sequence of the pathogenic fungus Scedosporium apiospermum.</title>
        <authorList>
            <person name="Vandeputte P."/>
            <person name="Ghamrawi S."/>
            <person name="Rechenmann M."/>
            <person name="Iltis A."/>
            <person name="Giraud S."/>
            <person name="Fleury M."/>
            <person name="Thornton C."/>
            <person name="Delhaes L."/>
            <person name="Meyer W."/>
            <person name="Papon N."/>
            <person name="Bouchara J.P."/>
        </authorList>
    </citation>
    <scope>NUCLEOTIDE SEQUENCE [LARGE SCALE GENOMIC DNA]</scope>
    <source>
        <strain evidence="2 3">IHEM 14462</strain>
    </source>
</reference>
<dbReference type="KEGG" id="sapo:SAPIO_CDS2704"/>
<keyword evidence="3" id="KW-1185">Reference proteome</keyword>
<feature type="chain" id="PRO_5001775573" evidence="1">
    <location>
        <begin position="18"/>
        <end position="177"/>
    </location>
</feature>
<dbReference type="HOGENOM" id="CLU_1518706_0_0_1"/>
<dbReference type="Proteomes" id="UP000028545">
    <property type="component" value="Unassembled WGS sequence"/>
</dbReference>
<dbReference type="VEuPathDB" id="FungiDB:SAPIO_CDS2704"/>
<protein>
    <submittedName>
        <fullName evidence="2">Uncharacterized protein</fullName>
    </submittedName>
</protein>
<sequence>MLRKLALAILACSVVFALPRPQGEVGQVSLPEHDVPTRLDKWDEFRVGLCRFERHCHPRFKHKDVNWYDFQTAEGGVYDIMSQVCEKAPLKMSWTGENTFTKEFGNGPRYAKTSFKIEWIPNCVTKVEEMEPRLPLGVDHMDINCSHLLRDNYNQCDNGGAGGWTDVGCLRYTFQPK</sequence>
<dbReference type="EMBL" id="JOWA01000086">
    <property type="protein sequence ID" value="KEZ45234.1"/>
    <property type="molecule type" value="Genomic_DNA"/>
</dbReference>
<dbReference type="OrthoDB" id="1896086at2759"/>
<evidence type="ECO:0000313" key="3">
    <source>
        <dbReference type="Proteomes" id="UP000028545"/>
    </source>
</evidence>
<gene>
    <name evidence="2" type="ORF">SAPIO_CDS2704</name>
</gene>